<dbReference type="Pfam" id="PF08747">
    <property type="entry name" value="BrxB"/>
    <property type="match status" value="1"/>
</dbReference>
<dbReference type="Proteomes" id="UP000199223">
    <property type="component" value="Unassembled WGS sequence"/>
</dbReference>
<sequence>MSSFAKGLRELEEILQRDPRRIDDYGQKPFAVLLYDPADEFLLAQALDGLVTRLNGVRQVRRVSFAQLLTAVLDEALEREGASREEFFELERDSGSEEIQNTLVTLLDRNSALTRAVADSAEGLDPFQDVLVLERAGSLYPYYRVNPLLESLARFTQISTVLCYPGTREGISGLSFMGTQEVLRGYRQRIF</sequence>
<accession>A0A1H6WZZ4</accession>
<dbReference type="AlphaFoldDB" id="A0A1H6WZZ4"/>
<gene>
    <name evidence="1" type="ORF">SAMN04488058_104218</name>
</gene>
<protein>
    <recommendedName>
        <fullName evidence="3">DUF1788 domain-containing protein</fullName>
    </recommendedName>
</protein>
<dbReference type="RefSeq" id="WP_177183081.1">
    <property type="nucleotide sequence ID" value="NZ_FNZA01000004.1"/>
</dbReference>
<reference evidence="2" key="1">
    <citation type="submission" date="2016-10" db="EMBL/GenBank/DDBJ databases">
        <authorList>
            <person name="Varghese N."/>
            <person name="Submissions S."/>
        </authorList>
    </citation>
    <scope>NUCLEOTIDE SEQUENCE [LARGE SCALE GENOMIC DNA]</scope>
    <source>
        <strain evidence="2">CGMCC 1.10218</strain>
    </source>
</reference>
<dbReference type="InterPro" id="IPR014858">
    <property type="entry name" value="BrxB"/>
</dbReference>
<keyword evidence="2" id="KW-1185">Reference proteome</keyword>
<name>A0A1H6WZZ4_9DEIO</name>
<evidence type="ECO:0000313" key="2">
    <source>
        <dbReference type="Proteomes" id="UP000199223"/>
    </source>
</evidence>
<organism evidence="1 2">
    <name type="scientific">Deinococcus reticulitermitis</name>
    <dbReference type="NCBI Taxonomy" id="856736"/>
    <lineage>
        <taxon>Bacteria</taxon>
        <taxon>Thermotogati</taxon>
        <taxon>Deinococcota</taxon>
        <taxon>Deinococci</taxon>
        <taxon>Deinococcales</taxon>
        <taxon>Deinococcaceae</taxon>
        <taxon>Deinococcus</taxon>
    </lineage>
</organism>
<evidence type="ECO:0000313" key="1">
    <source>
        <dbReference type="EMBL" id="SEJ17865.1"/>
    </source>
</evidence>
<proteinExistence type="predicted"/>
<dbReference type="EMBL" id="FNZA01000004">
    <property type="protein sequence ID" value="SEJ17865.1"/>
    <property type="molecule type" value="Genomic_DNA"/>
</dbReference>
<dbReference type="STRING" id="856736.SAMN04488058_104218"/>
<evidence type="ECO:0008006" key="3">
    <source>
        <dbReference type="Google" id="ProtNLM"/>
    </source>
</evidence>